<dbReference type="GO" id="GO:0009253">
    <property type="term" value="P:peptidoglycan catabolic process"/>
    <property type="evidence" value="ECO:0007669"/>
    <property type="project" value="InterPro"/>
</dbReference>
<keyword evidence="1" id="KW-0378">Hydrolase</keyword>
<dbReference type="GO" id="GO:0003796">
    <property type="term" value="F:lysozyme activity"/>
    <property type="evidence" value="ECO:0007669"/>
    <property type="project" value="InterPro"/>
</dbReference>
<dbReference type="Gene3D" id="1.10.530.10">
    <property type="match status" value="1"/>
</dbReference>
<name>A0A6I5RP22_9PSED</name>
<accession>A0A6I5RP22</accession>
<dbReference type="AlphaFoldDB" id="A0A6I5RP22"/>
<proteinExistence type="inferred from homology"/>
<dbReference type="InterPro" id="IPR023346">
    <property type="entry name" value="Lysozyme-like_dom_sf"/>
</dbReference>
<keyword evidence="2" id="KW-1185">Reference proteome</keyword>
<gene>
    <name evidence="1" type="ORF">G3O07_05415</name>
</gene>
<organism evidence="1 2">
    <name type="scientific">Pseudomonas laurentiana</name>
    <dbReference type="NCBI Taxonomy" id="2364649"/>
    <lineage>
        <taxon>Bacteria</taxon>
        <taxon>Pseudomonadati</taxon>
        <taxon>Pseudomonadota</taxon>
        <taxon>Gammaproteobacteria</taxon>
        <taxon>Pseudomonadales</taxon>
        <taxon>Pseudomonadaceae</taxon>
        <taxon>Pseudomonas</taxon>
    </lineage>
</organism>
<dbReference type="InterPro" id="IPR034691">
    <property type="entry name" value="Endolysin_lambda_type"/>
</dbReference>
<protein>
    <submittedName>
        <fullName evidence="1">Glycoside hydrolase family 104 protein</fullName>
    </submittedName>
</protein>
<dbReference type="SUPFAM" id="SSF53955">
    <property type="entry name" value="Lysozyme-like"/>
    <property type="match status" value="1"/>
</dbReference>
<sequence length="164" mass="17931">MAKISDSLAGSKNALAFLDMLAWSEGTSISKYTRNDGYDVIVGGLNSPNTFASYADHPGVLVTVNTKGLKSTAAGRYQLLKRYWPHYRDLLKLPDFGPVSQDRVTLRQILERGALADVHAGRIESAISKCRNIWASLPGAGYGQHERKLDDLIAHYIAAGGRLE</sequence>
<dbReference type="HAMAP" id="MF_04109">
    <property type="entry name" value="ENDOLYSIN_LAMBDA"/>
    <property type="match status" value="1"/>
</dbReference>
<comment type="caution">
    <text evidence="1">The sequence shown here is derived from an EMBL/GenBank/DDBJ whole genome shotgun (WGS) entry which is preliminary data.</text>
</comment>
<evidence type="ECO:0000313" key="1">
    <source>
        <dbReference type="EMBL" id="NES09288.1"/>
    </source>
</evidence>
<dbReference type="Proteomes" id="UP000471751">
    <property type="component" value="Unassembled WGS sequence"/>
</dbReference>
<dbReference type="EMBL" id="JAAHBT010000048">
    <property type="protein sequence ID" value="NES09288.1"/>
    <property type="molecule type" value="Genomic_DNA"/>
</dbReference>
<dbReference type="CDD" id="cd00736">
    <property type="entry name" value="lambda_lys-like"/>
    <property type="match status" value="1"/>
</dbReference>
<dbReference type="GO" id="GO:0044659">
    <property type="term" value="P:viral release from host cell by cytolysis"/>
    <property type="evidence" value="ECO:0007669"/>
    <property type="project" value="InterPro"/>
</dbReference>
<evidence type="ECO:0000313" key="2">
    <source>
        <dbReference type="Proteomes" id="UP000471751"/>
    </source>
</evidence>
<reference evidence="1 2" key="1">
    <citation type="submission" date="2020-02" db="EMBL/GenBank/DDBJ databases">
        <title>Broccoli isolated Pseudomonas sp.</title>
        <authorList>
            <person name="Fujikawa T."/>
            <person name="Sawada H."/>
        </authorList>
    </citation>
    <scope>NUCLEOTIDE SEQUENCE [LARGE SCALE GENOMIC DNA]</scope>
    <source>
        <strain evidence="1 2">JCM 32154</strain>
    </source>
</reference>
<dbReference type="RefSeq" id="WP_163933409.1">
    <property type="nucleotide sequence ID" value="NZ_BMQU01000046.1"/>
</dbReference>